<reference evidence="3 4" key="1">
    <citation type="submission" date="2018-06" db="EMBL/GenBank/DDBJ databases">
        <title>Freshwater and sediment microbial communities from various areas in North America, analyzing microbe dynamics in response to fracking.</title>
        <authorList>
            <person name="Lamendella R."/>
        </authorList>
    </citation>
    <scope>NUCLEOTIDE SEQUENCE [LARGE SCALE GENOMIC DNA]</scope>
    <source>
        <strain evidence="3 4">14_TX</strain>
    </source>
</reference>
<keyword evidence="1" id="KW-1133">Transmembrane helix</keyword>
<name>A0A366JD68_CYTFI</name>
<dbReference type="Proteomes" id="UP000252731">
    <property type="component" value="Unassembled WGS sequence"/>
</dbReference>
<proteinExistence type="predicted"/>
<organism evidence="3 4">
    <name type="scientific">Cytobacillus firmus</name>
    <name type="common">Bacillus firmus</name>
    <dbReference type="NCBI Taxonomy" id="1399"/>
    <lineage>
        <taxon>Bacteria</taxon>
        <taxon>Bacillati</taxon>
        <taxon>Bacillota</taxon>
        <taxon>Bacilli</taxon>
        <taxon>Bacillales</taxon>
        <taxon>Bacillaceae</taxon>
        <taxon>Cytobacillus</taxon>
    </lineage>
</organism>
<feature type="domain" description="MucB/RseB N-terminal" evidence="2">
    <location>
        <begin position="289"/>
        <end position="336"/>
    </location>
</feature>
<protein>
    <submittedName>
        <fullName evidence="3">MucB/RseB family protein</fullName>
    </submittedName>
</protein>
<evidence type="ECO:0000259" key="2">
    <source>
        <dbReference type="Pfam" id="PF03888"/>
    </source>
</evidence>
<evidence type="ECO:0000313" key="3">
    <source>
        <dbReference type="EMBL" id="RBP84923.1"/>
    </source>
</evidence>
<dbReference type="InterPro" id="IPR033434">
    <property type="entry name" value="MucB/RseB_N"/>
</dbReference>
<keyword evidence="4" id="KW-1185">Reference proteome</keyword>
<accession>A0A366JD68</accession>
<sequence length="347" mass="40294">MQNKLEDLKDKMDKSILKNVYFDDKQYQQVLNRIEKSKSQMQAFPLKNKFNALLSISVVSILFWGITYFVGTQLNMFNESGTKQANELKENKQETVTKPSNEKTIYIPPKQEENYNEMTKEEILTKMINTIDNFETATGEFKMHYGHSPGFSVVEYAIDLENFSGGFGKRTNVVDDKQEITSEYYSKGTVWSVSEQTKSYMESKYGEESRRGTPLKIEDAFSVDSEGNNVTTYRERPPIGVANATLFPYEIASNYTRDLNKWEIEKQNEELLGHNTLVIKGTKNHRDFQSFRFWVDKDTGILLKYETYNAKGDIVDYLHPIKLEINVPIDSKRFTPHLEGYKKNELQ</sequence>
<evidence type="ECO:0000256" key="1">
    <source>
        <dbReference type="SAM" id="Phobius"/>
    </source>
</evidence>
<evidence type="ECO:0000313" key="4">
    <source>
        <dbReference type="Proteomes" id="UP000252731"/>
    </source>
</evidence>
<feature type="transmembrane region" description="Helical" evidence="1">
    <location>
        <begin position="50"/>
        <end position="70"/>
    </location>
</feature>
<dbReference type="RefSeq" id="WP_113885875.1">
    <property type="nucleotide sequence ID" value="NZ_QNSF01000050.1"/>
</dbReference>
<dbReference type="AlphaFoldDB" id="A0A366JD68"/>
<dbReference type="Pfam" id="PF03888">
    <property type="entry name" value="MucB_RseB"/>
    <property type="match status" value="1"/>
</dbReference>
<comment type="caution">
    <text evidence="3">The sequence shown here is derived from an EMBL/GenBank/DDBJ whole genome shotgun (WGS) entry which is preliminary data.</text>
</comment>
<keyword evidence="1" id="KW-0812">Transmembrane</keyword>
<dbReference type="EMBL" id="QNSF01000050">
    <property type="protein sequence ID" value="RBP84923.1"/>
    <property type="molecule type" value="Genomic_DNA"/>
</dbReference>
<gene>
    <name evidence="3" type="ORF">DFO70_15010</name>
</gene>
<keyword evidence="1" id="KW-0472">Membrane</keyword>
<dbReference type="Gene3D" id="2.50.20.10">
    <property type="entry name" value="Lipoprotein localisation LolA/LolB/LppX"/>
    <property type="match status" value="1"/>
</dbReference>
<dbReference type="OrthoDB" id="2881381at2"/>